<reference evidence="6" key="2">
    <citation type="submission" date="2024-06" db="UniProtKB">
        <authorList>
            <consortium name="EnsemblMetazoa"/>
        </authorList>
    </citation>
    <scope>IDENTIFICATION</scope>
</reference>
<dbReference type="PROSITE" id="PS50088">
    <property type="entry name" value="ANK_REPEAT"/>
    <property type="match status" value="2"/>
</dbReference>
<evidence type="ECO:0000313" key="7">
    <source>
        <dbReference type="Proteomes" id="UP000007879"/>
    </source>
</evidence>
<keyword evidence="5" id="KW-1133">Transmembrane helix</keyword>
<dbReference type="SUPFAM" id="SSF52540">
    <property type="entry name" value="P-loop containing nucleoside triphosphate hydrolases"/>
    <property type="match status" value="1"/>
</dbReference>
<dbReference type="Gene3D" id="3.40.50.300">
    <property type="entry name" value="P-loop containing nucleotide triphosphate hydrolases"/>
    <property type="match status" value="1"/>
</dbReference>
<dbReference type="SUPFAM" id="SSF48403">
    <property type="entry name" value="Ankyrin repeat"/>
    <property type="match status" value="1"/>
</dbReference>
<keyword evidence="1" id="KW-0677">Repeat</keyword>
<dbReference type="KEGG" id="aqu:109581091"/>
<evidence type="ECO:0000256" key="4">
    <source>
        <dbReference type="SAM" id="MobiDB-lite"/>
    </source>
</evidence>
<dbReference type="PANTHER" id="PTHR24198">
    <property type="entry name" value="ANKYRIN REPEAT AND PROTEIN KINASE DOMAIN-CONTAINING PROTEIN"/>
    <property type="match status" value="1"/>
</dbReference>
<dbReference type="Pfam" id="PF12796">
    <property type="entry name" value="Ank_2"/>
    <property type="match status" value="2"/>
</dbReference>
<dbReference type="InterPro" id="IPR027417">
    <property type="entry name" value="P-loop_NTPase"/>
</dbReference>
<dbReference type="GeneID" id="109581091"/>
<dbReference type="InterPro" id="IPR002110">
    <property type="entry name" value="Ankyrin_rpt"/>
</dbReference>
<keyword evidence="7" id="KW-1185">Reference proteome</keyword>
<feature type="transmembrane region" description="Helical" evidence="5">
    <location>
        <begin position="913"/>
        <end position="935"/>
    </location>
</feature>
<keyword evidence="5" id="KW-0472">Membrane</keyword>
<name>A0AAN0J123_AMPQE</name>
<dbReference type="Proteomes" id="UP000007879">
    <property type="component" value="Unassembled WGS sequence"/>
</dbReference>
<dbReference type="Gene3D" id="1.10.10.10">
    <property type="entry name" value="Winged helix-like DNA-binding domain superfamily/Winged helix DNA-binding domain"/>
    <property type="match status" value="1"/>
</dbReference>
<dbReference type="AlphaFoldDB" id="A0AAN0J123"/>
<feature type="repeat" description="ANK" evidence="3">
    <location>
        <begin position="145"/>
        <end position="178"/>
    </location>
</feature>
<dbReference type="Gene3D" id="1.25.40.20">
    <property type="entry name" value="Ankyrin repeat-containing domain"/>
    <property type="match status" value="2"/>
</dbReference>
<protein>
    <recommendedName>
        <fullName evidence="8">C-terminal of Roc (COR) domain-containing protein</fullName>
    </recommendedName>
</protein>
<keyword evidence="5" id="KW-0812">Transmembrane</keyword>
<dbReference type="InterPro" id="IPR036388">
    <property type="entry name" value="WH-like_DNA-bd_sf"/>
</dbReference>
<evidence type="ECO:0000256" key="1">
    <source>
        <dbReference type="ARBA" id="ARBA00022737"/>
    </source>
</evidence>
<sequence length="1242" mass="139892">MLACSFYTPDDIYECIDVSLSRSSSNIVLTLIAALQRVFKPLQTEITPITFDDITLSSLHIAAALNDVDSVSNFVQSNKANKLCGIKRFFEEDKSPLYYAVIYAADDVVHYLAQEVDIAVESKCLEIIKTITEYSDCNLLCKNVKGLTPLHLACESGCLDIVQHFINDKEIDVNIPTSTLDSPLHIACKNCHLHIVKFLTNKCDIEAVNRNGDRPIHVAVQSVSIDVVKHLMSRNCCLNEKGKKGHTPLHYACMVEGLGDGFELVKILTSDSQCDINVLDNFNEGPIHKASHFGNLDIVCHLMSIKGKKCTFKAKGDGGTPLEISLKKRNFDIASFLLSKYSPDECEVLAANNEKIKFFLDIQKLHTSNAIIPLRIVKCILTGPPGAGKTTLKRRFYDEPLPKNYSSTGIVDASESLGSFRRLSQQSAHTSAESEVAQWRKQEKDDKVFYQFQNLIQQKKLHSWYNEEKEKSLVASKSEIKNSLSTAGPNFDLSVKKPADAHSQDIKLNTKPKNTLRSDKGVAMLANNLMSLSSSERKQCEDKFRKVHQTCSEDYTELCIFDTGGQPEFHEILPALIFGPVIVIVVFKVTQSLQQRYTIQYVSPNGTKSSPYETSLTHEEVIFRSLGSIASLRSSTAEWGLGESSIEDKSTSSAFLVATHKDLANVDQVAKVNDELKKKIKSSSHLLNSNIVQFCGAKADFCIFPIDTREGDISKLRTAISDVMKRQFFQCPLQISWYMFSIKLQESKRKHFLYDACFKLAESCGIVNEDEFKTALWFLHYRVGIIMYYPTVKGLENVIFTDLQFVFDRITKLIINCFTNNEEVRNASVVHNFQNNGTFTKSALNELCARDKGDPLTFDRLVALLEHLYVVAPMENQEYFMPCALKPVDIRSAIDNQNYDKISSLLITFECGYVPVGVFCCLIVYLLSSSVWTLAKKGAHYRNKMTFIIGEYHDIVILLCHPTYLEVQVQPQYKLRDECNDTDIVGDIFETVNTGLQKIIESLRYAYEIKFGILCDSCSFSAPHPAIISKSVKVAYCEYTAKTMKLDCCHLLWYNKINPDTTDTSKLMENDTQPVDTEEEIYDAEVACSVLTRSNSDIKRSRINLDDLADMMVDSRIITTKDRESITDSRRYSADESLQQLIGRLIDTVNVDGSIFECFIQFLKDQNTKLTSSLAIRLSAKYKEELHKINEQAGSSKKPKLLSNDENKDINGEALDSNKRSRDEADGKYLANSKKQKTSSCS</sequence>
<dbReference type="PROSITE" id="PS50297">
    <property type="entry name" value="ANK_REP_REGION"/>
    <property type="match status" value="1"/>
</dbReference>
<dbReference type="InterPro" id="IPR036770">
    <property type="entry name" value="Ankyrin_rpt-contain_sf"/>
</dbReference>
<proteinExistence type="predicted"/>
<evidence type="ECO:0000256" key="3">
    <source>
        <dbReference type="PROSITE-ProRule" id="PRU00023"/>
    </source>
</evidence>
<evidence type="ECO:0000256" key="2">
    <source>
        <dbReference type="ARBA" id="ARBA00023043"/>
    </source>
</evidence>
<evidence type="ECO:0008006" key="8">
    <source>
        <dbReference type="Google" id="ProtNLM"/>
    </source>
</evidence>
<feature type="repeat" description="ANK" evidence="3">
    <location>
        <begin position="211"/>
        <end position="243"/>
    </location>
</feature>
<reference evidence="7" key="1">
    <citation type="journal article" date="2010" name="Nature">
        <title>The Amphimedon queenslandica genome and the evolution of animal complexity.</title>
        <authorList>
            <person name="Srivastava M."/>
            <person name="Simakov O."/>
            <person name="Chapman J."/>
            <person name="Fahey B."/>
            <person name="Gauthier M.E."/>
            <person name="Mitros T."/>
            <person name="Richards G.S."/>
            <person name="Conaco C."/>
            <person name="Dacre M."/>
            <person name="Hellsten U."/>
            <person name="Larroux C."/>
            <person name="Putnam N.H."/>
            <person name="Stanke M."/>
            <person name="Adamska M."/>
            <person name="Darling A."/>
            <person name="Degnan S.M."/>
            <person name="Oakley T.H."/>
            <person name="Plachetzki D.C."/>
            <person name="Zhai Y."/>
            <person name="Adamski M."/>
            <person name="Calcino A."/>
            <person name="Cummins S.F."/>
            <person name="Goodstein D.M."/>
            <person name="Harris C."/>
            <person name="Jackson D.J."/>
            <person name="Leys S.P."/>
            <person name="Shu S."/>
            <person name="Woodcroft B.J."/>
            <person name="Vervoort M."/>
            <person name="Kosik K.S."/>
            <person name="Manning G."/>
            <person name="Degnan B.M."/>
            <person name="Rokhsar D.S."/>
        </authorList>
    </citation>
    <scope>NUCLEOTIDE SEQUENCE [LARGE SCALE GENOMIC DNA]</scope>
</reference>
<feature type="region of interest" description="Disordered" evidence="4">
    <location>
        <begin position="1193"/>
        <end position="1242"/>
    </location>
</feature>
<dbReference type="RefSeq" id="XP_019850433.1">
    <property type="nucleotide sequence ID" value="XM_019994874.1"/>
</dbReference>
<evidence type="ECO:0000256" key="5">
    <source>
        <dbReference type="SAM" id="Phobius"/>
    </source>
</evidence>
<dbReference type="EnsemblMetazoa" id="XM_019994874.1">
    <property type="protein sequence ID" value="XP_019850433.1"/>
    <property type="gene ID" value="LOC109581091"/>
</dbReference>
<dbReference type="SMART" id="SM00248">
    <property type="entry name" value="ANK"/>
    <property type="match status" value="8"/>
</dbReference>
<feature type="compositionally biased region" description="Basic and acidic residues" evidence="4">
    <location>
        <begin position="1203"/>
        <end position="1227"/>
    </location>
</feature>
<dbReference type="PANTHER" id="PTHR24198:SF165">
    <property type="entry name" value="ANKYRIN REPEAT-CONTAINING PROTEIN-RELATED"/>
    <property type="match status" value="1"/>
</dbReference>
<accession>A0AAN0J123</accession>
<organism evidence="6 7">
    <name type="scientific">Amphimedon queenslandica</name>
    <name type="common">Sponge</name>
    <dbReference type="NCBI Taxonomy" id="400682"/>
    <lineage>
        <taxon>Eukaryota</taxon>
        <taxon>Metazoa</taxon>
        <taxon>Porifera</taxon>
        <taxon>Demospongiae</taxon>
        <taxon>Heteroscleromorpha</taxon>
        <taxon>Haplosclerida</taxon>
        <taxon>Niphatidae</taxon>
        <taxon>Amphimedon</taxon>
    </lineage>
</organism>
<evidence type="ECO:0000313" key="6">
    <source>
        <dbReference type="EnsemblMetazoa" id="XP_019850433.1"/>
    </source>
</evidence>
<keyword evidence="2 3" id="KW-0040">ANK repeat</keyword>